<feature type="domain" description="CFAP65 tenth Ig-like" evidence="1">
    <location>
        <begin position="890"/>
        <end position="999"/>
    </location>
</feature>
<dbReference type="Pfam" id="PF24291">
    <property type="entry name" value="Ig_CFAP65"/>
    <property type="match status" value="1"/>
</dbReference>
<dbReference type="InterPro" id="IPR013783">
    <property type="entry name" value="Ig-like_fold"/>
</dbReference>
<dbReference type="PANTHER" id="PTHR46127">
    <property type="entry name" value="CILIA- AND FLAGELLA-ASSOCIATED PROTEIN 65"/>
    <property type="match status" value="1"/>
</dbReference>
<dbReference type="InterPro" id="IPR056305">
    <property type="entry name" value="Ig_CFAP65_10th"/>
</dbReference>
<evidence type="ECO:0000259" key="2">
    <source>
        <dbReference type="Pfam" id="PF24507"/>
    </source>
</evidence>
<dbReference type="Pfam" id="PF24507">
    <property type="entry name" value="Ig_CFAP65_4th"/>
    <property type="match status" value="1"/>
</dbReference>
<dbReference type="SUPFAM" id="SSF49354">
    <property type="entry name" value="PapD-like"/>
    <property type="match status" value="1"/>
</dbReference>
<proteinExistence type="predicted"/>
<dbReference type="Gene3D" id="2.60.40.10">
    <property type="entry name" value="Immunoglobulins"/>
    <property type="match status" value="3"/>
</dbReference>
<dbReference type="InParanoid" id="A0A6J2Y0D9"/>
<dbReference type="PANTHER" id="PTHR46127:SF1">
    <property type="entry name" value="CILIA- AND FLAGELLA-ASSOCIATED PROTEIN 65"/>
    <property type="match status" value="1"/>
</dbReference>
<evidence type="ECO:0000313" key="3">
    <source>
        <dbReference type="Proteomes" id="UP000504635"/>
    </source>
</evidence>
<dbReference type="InterPro" id="IPR008962">
    <property type="entry name" value="PapD-like_sf"/>
</dbReference>
<dbReference type="GeneID" id="115883072"/>
<evidence type="ECO:0000259" key="1">
    <source>
        <dbReference type="Pfam" id="PF24291"/>
    </source>
</evidence>
<name>A0A6J2Y0D9_SITOR</name>
<evidence type="ECO:0000313" key="4">
    <source>
        <dbReference type="RefSeq" id="XP_030757208.1"/>
    </source>
</evidence>
<gene>
    <name evidence="4" type="primary">LOC115883072</name>
</gene>
<sequence>MHIDDNRESLLSKATTDKKYSDQSPDRHVVNFGTVKAFEVHIKTVVLNNLLKIKNKVSFKIEKDSQTKGAKEMFSVNPTEGTIYPKQAFTLIMNYFPTVPKYQSIEVFLYEDEDGREVTFILKGKALGPRCELSTNKVFLYKTLPDQHPKRVVEIQNSSPVEALFKFDVPNEDVLKIYPLEGNIKKMCTLKLTIEFNSHKRGIFFRQFVCLIWNDEPLVIEAVGYYGESLSYEKLPHLTRYNFPRHLAFGSGAYLKDSFVKPSDTLPFTLNEKYLDFGRVEQGFSRLSTSITNKLENPIFIEWNIDQDTFKIEPKRSNILGNATAQFECYFYPKMQNHQYFETLIGQVEWPNEKQFANSNPTRPLTCALKVQGHSFPDGEGWIAPLEVVPENIVLYPCLPGFASTSTLKLVNRTHLPVMYKLVPPTKTNVTAKPMMGKFKTYEIIIIHLETEDTHAKSYIEEWKISLNAEEANDIVFYISGQAKIPNLEIGIDNKIVVGSVQEGCEVTSVVHIQNKTDLTTSYQFEWNKQCSLKITPSDGILGPNEDTFAKLTLTAHASQPNRELISCTTHAVDARGAVYGKSYTNEVEVEMETSYSQLCAIPKNKDLGLIEYGSQIKVQFLAYNFGETPVYFHSAYDIVNEPQRRKTLIFKPYFDEVKPKCSRTFHISGPVTLTGPQIVNFGYFNRPSKNSTLPVGNMVELFQLKYVCELPYIQIEDVTEHNFGSLFSRHQLYSNYLNIDNFNYVLKSLSSNRTAEMYIRLPECEITTKEFYMVLFLTNSTNFPTEIVLKRKQMCSCALVEKKTSGFHERKLEYDCIHKEIVSLELSNNKIAPNGIGYLTIRVKYTVPEKTAICHIIQLSHKRHLEIYFNVVAIAKKEPHLAFYSENNESLLELENIFIGTRIAPVQTVWMYNNTRNLVHYNFDITELERLCRIEGFKVLELLNPNDQIDPYSSKALLIRFHPIEAKTYKFSIGATYQIPKGLKKKFELQIHGEGCLKSNETPAHHYFSKSTSNVLQNNLDIVFSQEYITAKDLTVWNKRKKIIFLKNISKEKTIQYIWGSVIINNVLEIHAEKKFGVLEPKEIQPVIIIIKSLAEPCIATVLLPCEIIKYTDTILHELTKEKHESVSQLVTQEFTITDSPAVETKKKPIKIVPKPDPTTITICFDISSIHPKDLDCTMESTKQLKQYPNEAMKNIETRLLEKYYPDKFKKSNFPELTCDLIMNVDEKNLCCKILEELISDVTFSNYFKNYLQIASKAPSHYYLEFIMNDYEIISAKKFQTPLSKEDIASYRKKVVEIFLNQLKLPELSNILENIIYDSMLKMSQCPERKSDIKDVTEKIKNQLLNCKKTDCTCHKNLV</sequence>
<dbReference type="InterPro" id="IPR058536">
    <property type="entry name" value="Ig_CFAP65_4th"/>
</dbReference>
<organism evidence="3 4">
    <name type="scientific">Sitophilus oryzae</name>
    <name type="common">Rice weevil</name>
    <name type="synonym">Curculio oryzae</name>
    <dbReference type="NCBI Taxonomy" id="7048"/>
    <lineage>
        <taxon>Eukaryota</taxon>
        <taxon>Metazoa</taxon>
        <taxon>Ecdysozoa</taxon>
        <taxon>Arthropoda</taxon>
        <taxon>Hexapoda</taxon>
        <taxon>Insecta</taxon>
        <taxon>Pterygota</taxon>
        <taxon>Neoptera</taxon>
        <taxon>Endopterygota</taxon>
        <taxon>Coleoptera</taxon>
        <taxon>Polyphaga</taxon>
        <taxon>Cucujiformia</taxon>
        <taxon>Curculionidae</taxon>
        <taxon>Dryophthorinae</taxon>
        <taxon>Sitophilus</taxon>
    </lineage>
</organism>
<dbReference type="InterPro" id="IPR052614">
    <property type="entry name" value="CFAP65"/>
</dbReference>
<reference evidence="4" key="1">
    <citation type="submission" date="2025-08" db="UniProtKB">
        <authorList>
            <consortium name="RefSeq"/>
        </authorList>
    </citation>
    <scope>IDENTIFICATION</scope>
    <source>
        <tissue evidence="4">Gonads</tissue>
    </source>
</reference>
<dbReference type="KEGG" id="soy:115883072"/>
<keyword evidence="3" id="KW-1185">Reference proteome</keyword>
<protein>
    <submittedName>
        <fullName evidence="4">Uncharacterized protein LOC115883072 isoform X1</fullName>
    </submittedName>
</protein>
<dbReference type="OrthoDB" id="415597at2759"/>
<accession>A0A6J2Y0D9</accession>
<dbReference type="RefSeq" id="XP_030757208.1">
    <property type="nucleotide sequence ID" value="XM_030901348.1"/>
</dbReference>
<feature type="domain" description="CFAP65 fourth Ig-like" evidence="2">
    <location>
        <begin position="146"/>
        <end position="224"/>
    </location>
</feature>
<dbReference type="Proteomes" id="UP000504635">
    <property type="component" value="Unplaced"/>
</dbReference>